<dbReference type="SUPFAM" id="SSF56112">
    <property type="entry name" value="Protein kinase-like (PK-like)"/>
    <property type="match status" value="1"/>
</dbReference>
<organism evidence="1 2">
    <name type="scientific">Paramarasmius palmivorus</name>
    <dbReference type="NCBI Taxonomy" id="297713"/>
    <lineage>
        <taxon>Eukaryota</taxon>
        <taxon>Fungi</taxon>
        <taxon>Dikarya</taxon>
        <taxon>Basidiomycota</taxon>
        <taxon>Agaricomycotina</taxon>
        <taxon>Agaricomycetes</taxon>
        <taxon>Agaricomycetidae</taxon>
        <taxon>Agaricales</taxon>
        <taxon>Marasmiineae</taxon>
        <taxon>Marasmiaceae</taxon>
        <taxon>Paramarasmius</taxon>
    </lineage>
</organism>
<reference evidence="1 2" key="1">
    <citation type="submission" date="2024-01" db="EMBL/GenBank/DDBJ databases">
        <title>A draft genome for a cacao thread blight-causing isolate of Paramarasmius palmivorus.</title>
        <authorList>
            <person name="Baruah I.K."/>
            <person name="Bukari Y."/>
            <person name="Amoako-Attah I."/>
            <person name="Meinhardt L.W."/>
            <person name="Bailey B.A."/>
            <person name="Cohen S.P."/>
        </authorList>
    </citation>
    <scope>NUCLEOTIDE SEQUENCE [LARGE SCALE GENOMIC DNA]</scope>
    <source>
        <strain evidence="1 2">GH-12</strain>
    </source>
</reference>
<sequence length="169" mass="18857">MGENGATTELAHSLSIPSVSTLFNRHYESPQNGDRIEITQIVSKSETVVYAGKLIGETYEEDVVLKIPETIEKAEAEALRYKDMKGLQGSIIPRFYGLFRAKRWCGGYLVGIVLERFGTPIDKSLVDLERNTNRTHILSYVDKIHKAGFVIDDFGPGNVLFDGSNNDMT</sequence>
<name>A0AAW0CX15_9AGAR</name>
<evidence type="ECO:0000313" key="1">
    <source>
        <dbReference type="EMBL" id="KAK7043668.1"/>
    </source>
</evidence>
<dbReference type="AlphaFoldDB" id="A0AAW0CX15"/>
<keyword evidence="2" id="KW-1185">Reference proteome</keyword>
<accession>A0AAW0CX15</accession>
<dbReference type="Proteomes" id="UP001383192">
    <property type="component" value="Unassembled WGS sequence"/>
</dbReference>
<evidence type="ECO:0008006" key="3">
    <source>
        <dbReference type="Google" id="ProtNLM"/>
    </source>
</evidence>
<comment type="caution">
    <text evidence="1">The sequence shown here is derived from an EMBL/GenBank/DDBJ whole genome shotgun (WGS) entry which is preliminary data.</text>
</comment>
<dbReference type="EMBL" id="JAYKXP010000028">
    <property type="protein sequence ID" value="KAK7043668.1"/>
    <property type="molecule type" value="Genomic_DNA"/>
</dbReference>
<evidence type="ECO:0000313" key="2">
    <source>
        <dbReference type="Proteomes" id="UP001383192"/>
    </source>
</evidence>
<gene>
    <name evidence="1" type="ORF">VNI00_008279</name>
</gene>
<dbReference type="InterPro" id="IPR011009">
    <property type="entry name" value="Kinase-like_dom_sf"/>
</dbReference>
<proteinExistence type="predicted"/>
<protein>
    <recommendedName>
        <fullName evidence="3">Protein kinase domain-containing protein</fullName>
    </recommendedName>
</protein>